<sequence length="592" mass="65181">MASLISPCISPVLPPNLKPFSSSAAYPLAKPSQIHISAAKRGHHFKSIITCNAAPGGGGDNQKLDRRDILLGLGGLYGAVNLASNPSAYADPIQAPELSNCVVPPADLPANALVDNCCPPLVTNVIPYKLPKVSPAYMKVRPAAHRMDKVYLAKFEKAIELMKALPADDPRNFYQQANVHCAYCNGGYVQPGYPDKEITVHNSWLFFPFHRWYLYFYERILGKLIGDPTFGLPFWNWDTPAGMLIPSAFTNKNSPLYDENRNQSHLPPVLLDLGYAGKDTPATDQERISNNLALMYKSMVTNAGTAELFLGKPYVAGDSPLKGGGGSIENIPHTPVHRFVGDVAPRTKNGEDLGNFYSAGRDVLFYCHHSNCDRMWTIWKQLGGKGSRRSDFTDSDWLDSSFIFYDENKQAVRVRVGDCLDNQKLGYRYEFANLTWLNSKPIPTKKRAGLVGMSTAPFVTSVFPVALDKVVQVKVARPKKSRTNQEKEDEEEILLIEGIEVSIDEYAKFDVYLNDEDEPEGGKEAAEYAGSFAHLPHKHKGSKKIKTSLSLGLNEPLEDLGAEDDDTILVTLAPKVGGGVVTVDNIQIVYGS</sequence>
<dbReference type="PIRSF" id="PIRSF000290">
    <property type="entry name" value="PPO_plant"/>
    <property type="match status" value="1"/>
</dbReference>
<keyword evidence="7" id="KW-0934">Plastid</keyword>
<dbReference type="GO" id="GO:0046148">
    <property type="term" value="P:pigment biosynthetic process"/>
    <property type="evidence" value="ECO:0007669"/>
    <property type="project" value="InterPro"/>
</dbReference>
<evidence type="ECO:0000256" key="9">
    <source>
        <dbReference type="ARBA" id="ARBA00022784"/>
    </source>
</evidence>
<dbReference type="Proteomes" id="UP001152484">
    <property type="component" value="Unassembled WGS sequence"/>
</dbReference>
<evidence type="ECO:0000256" key="7">
    <source>
        <dbReference type="ARBA" id="ARBA00022528"/>
    </source>
</evidence>
<evidence type="ECO:0000256" key="8">
    <source>
        <dbReference type="ARBA" id="ARBA00022723"/>
    </source>
</evidence>
<evidence type="ECO:0000256" key="3">
    <source>
        <dbReference type="ARBA" id="ARBA00004456"/>
    </source>
</evidence>
<dbReference type="GO" id="GO:0005507">
    <property type="term" value="F:copper ion binding"/>
    <property type="evidence" value="ECO:0007669"/>
    <property type="project" value="UniProtKB-ARBA"/>
</dbReference>
<keyword evidence="8 13" id="KW-0479">Metal-binding</keyword>
<evidence type="ECO:0000256" key="1">
    <source>
        <dbReference type="ARBA" id="ARBA00001628"/>
    </source>
</evidence>
<keyword evidence="9" id="KW-0883">Thioether bond</keyword>
<reference evidence="17" key="1">
    <citation type="submission" date="2022-07" db="EMBL/GenBank/DDBJ databases">
        <authorList>
            <person name="Macas J."/>
            <person name="Novak P."/>
            <person name="Neumann P."/>
        </authorList>
    </citation>
    <scope>NUCLEOTIDE SEQUENCE</scope>
</reference>
<evidence type="ECO:0000313" key="18">
    <source>
        <dbReference type="Proteomes" id="UP001152484"/>
    </source>
</evidence>
<evidence type="ECO:0000256" key="14">
    <source>
        <dbReference type="PIRSR" id="PIRSR000290-2"/>
    </source>
</evidence>
<dbReference type="SUPFAM" id="SSF48056">
    <property type="entry name" value="Di-copper centre-containing domain"/>
    <property type="match status" value="1"/>
</dbReference>
<dbReference type="EMBL" id="CAMAPE010000035">
    <property type="protein sequence ID" value="CAH9096106.1"/>
    <property type="molecule type" value="Genomic_DNA"/>
</dbReference>
<evidence type="ECO:0000256" key="11">
    <source>
        <dbReference type="ARBA" id="ARBA00023008"/>
    </source>
</evidence>
<keyword evidence="18" id="KW-1185">Reference proteome</keyword>
<dbReference type="InterPro" id="IPR022739">
    <property type="entry name" value="Polyphenol_oxidase_cen"/>
</dbReference>
<feature type="domain" description="Tyrosinase copper-binding" evidence="16">
    <location>
        <begin position="201"/>
        <end position="218"/>
    </location>
</feature>
<evidence type="ECO:0000256" key="6">
    <source>
        <dbReference type="ARBA" id="ARBA00012298"/>
    </source>
</evidence>
<keyword evidence="7" id="KW-0150">Chloroplast</keyword>
<feature type="binding site" evidence="13">
    <location>
        <position position="369"/>
    </location>
    <ligand>
        <name>Cu cation</name>
        <dbReference type="ChEBI" id="CHEBI:23378"/>
        <label>B</label>
    </ligand>
</feature>
<feature type="disulfide bond" evidence="14">
    <location>
        <begin position="101"/>
        <end position="118"/>
    </location>
</feature>
<evidence type="ECO:0000259" key="16">
    <source>
        <dbReference type="PROSITE" id="PS00497"/>
    </source>
</evidence>
<feature type="binding site" evidence="13">
    <location>
        <position position="210"/>
    </location>
    <ligand>
        <name>Cu cation</name>
        <dbReference type="ChEBI" id="CHEBI:23378"/>
        <label>A</label>
    </ligand>
</feature>
<evidence type="ECO:0000256" key="2">
    <source>
        <dbReference type="ARBA" id="ARBA00002400"/>
    </source>
</evidence>
<feature type="cross-link" description="2'-(S-cysteinyl)-histidine (Cys-His)" evidence="15">
    <location>
        <begin position="184"/>
        <end position="201"/>
    </location>
</feature>
<organism evidence="17 18">
    <name type="scientific">Cuscuta europaea</name>
    <name type="common">European dodder</name>
    <dbReference type="NCBI Taxonomy" id="41803"/>
    <lineage>
        <taxon>Eukaryota</taxon>
        <taxon>Viridiplantae</taxon>
        <taxon>Streptophyta</taxon>
        <taxon>Embryophyta</taxon>
        <taxon>Tracheophyta</taxon>
        <taxon>Spermatophyta</taxon>
        <taxon>Magnoliopsida</taxon>
        <taxon>eudicotyledons</taxon>
        <taxon>Gunneridae</taxon>
        <taxon>Pentapetalae</taxon>
        <taxon>asterids</taxon>
        <taxon>lamiids</taxon>
        <taxon>Solanales</taxon>
        <taxon>Convolvulaceae</taxon>
        <taxon>Cuscuteae</taxon>
        <taxon>Cuscuta</taxon>
        <taxon>Cuscuta subgen. Cuscuta</taxon>
    </lineage>
</organism>
<dbReference type="InterPro" id="IPR050316">
    <property type="entry name" value="Tyrosinase/Hemocyanin"/>
</dbReference>
<evidence type="ECO:0000256" key="10">
    <source>
        <dbReference type="ARBA" id="ARBA00023002"/>
    </source>
</evidence>
<comment type="subunit">
    <text evidence="5">Monomer.</text>
</comment>
<dbReference type="PROSITE" id="PS00497">
    <property type="entry name" value="TYROSINASE_1"/>
    <property type="match status" value="1"/>
</dbReference>
<evidence type="ECO:0000256" key="13">
    <source>
        <dbReference type="PIRSR" id="PIRSR000290-1"/>
    </source>
</evidence>
<protein>
    <recommendedName>
        <fullName evidence="6">catechol oxidase</fullName>
        <ecNumber evidence="6">1.10.3.1</ecNumber>
    </recommendedName>
</protein>
<feature type="disulfide bond" evidence="14">
    <location>
        <begin position="117"/>
        <end position="181"/>
    </location>
</feature>
<dbReference type="Gene3D" id="1.10.1280.10">
    <property type="entry name" value="Di-copper center containing domain from catechol oxidase"/>
    <property type="match status" value="1"/>
</dbReference>
<evidence type="ECO:0000256" key="12">
    <source>
        <dbReference type="ARBA" id="ARBA00023157"/>
    </source>
</evidence>
<feature type="binding site" evidence="13">
    <location>
        <position position="180"/>
    </location>
    <ligand>
        <name>Cu cation</name>
        <dbReference type="ChEBI" id="CHEBI:23378"/>
        <label>A</label>
    </ligand>
</feature>
<feature type="binding site" evidence="13">
    <location>
        <position position="201"/>
    </location>
    <ligand>
        <name>Cu cation</name>
        <dbReference type="ChEBI" id="CHEBI:23378"/>
        <label>A</label>
    </ligand>
</feature>
<dbReference type="GO" id="GO:0009543">
    <property type="term" value="C:chloroplast thylakoid lumen"/>
    <property type="evidence" value="ECO:0007669"/>
    <property type="project" value="UniProtKB-SubCell"/>
</dbReference>
<comment type="subcellular location">
    <subcellularLocation>
        <location evidence="3">Plastid</location>
        <location evidence="3">Chloroplast thylakoid lumen</location>
    </subcellularLocation>
</comment>
<keyword evidence="10" id="KW-0560">Oxidoreductase</keyword>
<dbReference type="InterPro" id="IPR016213">
    <property type="entry name" value="Polyphenol_oxidase"/>
</dbReference>
<dbReference type="AlphaFoldDB" id="A0A9P0ZDA3"/>
<dbReference type="FunFam" id="1.10.1280.10:FF:000007">
    <property type="entry name" value="Polyphenol oxidase, chloroplastic"/>
    <property type="match status" value="1"/>
</dbReference>
<accession>A0A9P0ZDA3</accession>
<comment type="caution">
    <text evidence="17">The sequence shown here is derived from an EMBL/GenBank/DDBJ whole genome shotgun (WGS) entry which is preliminary data.</text>
</comment>
<dbReference type="Pfam" id="PF12142">
    <property type="entry name" value="PPO1_DWL"/>
    <property type="match status" value="1"/>
</dbReference>
<name>A0A9P0ZDA3_CUSEU</name>
<dbReference type="EC" id="1.10.3.1" evidence="6"/>
<evidence type="ECO:0000256" key="15">
    <source>
        <dbReference type="PIRSR" id="PIRSR000290-3"/>
    </source>
</evidence>
<comment type="function">
    <text evidence="2">Catalyzes the oxidation of mono- and o-diphenols to o-diquinones.</text>
</comment>
<comment type="cofactor">
    <cofactor evidence="13">
        <name>Cu(2+)</name>
        <dbReference type="ChEBI" id="CHEBI:29036"/>
    </cofactor>
    <text evidence="13">Binds 2 copper ions per subunit.</text>
</comment>
<keyword evidence="12 14" id="KW-1015">Disulfide bond</keyword>
<evidence type="ECO:0000313" key="17">
    <source>
        <dbReference type="EMBL" id="CAH9096106.1"/>
    </source>
</evidence>
<evidence type="ECO:0000256" key="4">
    <source>
        <dbReference type="ARBA" id="ARBA00009928"/>
    </source>
</evidence>
<comment type="catalytic activity">
    <reaction evidence="1">
        <text>2 catechol + O2 = 2 1,2-benzoquinone + 2 H2O</text>
        <dbReference type="Rhea" id="RHEA:21632"/>
        <dbReference type="ChEBI" id="CHEBI:15377"/>
        <dbReference type="ChEBI" id="CHEBI:15379"/>
        <dbReference type="ChEBI" id="CHEBI:17253"/>
        <dbReference type="ChEBI" id="CHEBI:18135"/>
        <dbReference type="EC" id="1.10.3.1"/>
    </reaction>
</comment>
<comment type="similarity">
    <text evidence="4">Belongs to the tyrosinase family.</text>
</comment>
<proteinExistence type="inferred from homology"/>
<evidence type="ECO:0000256" key="5">
    <source>
        <dbReference type="ARBA" id="ARBA00011245"/>
    </source>
</evidence>
<feature type="binding site" evidence="13">
    <location>
        <position position="333"/>
    </location>
    <ligand>
        <name>Cu cation</name>
        <dbReference type="ChEBI" id="CHEBI:23378"/>
        <label>B</label>
    </ligand>
</feature>
<dbReference type="PANTHER" id="PTHR11474">
    <property type="entry name" value="TYROSINASE FAMILY MEMBER"/>
    <property type="match status" value="1"/>
</dbReference>
<dbReference type="InterPro" id="IPR002227">
    <property type="entry name" value="Tyrosinase_Cu-bd"/>
</dbReference>
<dbReference type="InterPro" id="IPR008922">
    <property type="entry name" value="Di-copper_centre_dom_sf"/>
</dbReference>
<dbReference type="PANTHER" id="PTHR11474:SF95">
    <property type="entry name" value="POLYPHENOL OXIDASE, CHLOROPLASTIC-LIKE"/>
    <property type="match status" value="1"/>
</dbReference>
<dbReference type="InterPro" id="IPR022740">
    <property type="entry name" value="Polyphenol_oxidase_C"/>
</dbReference>
<dbReference type="OrthoDB" id="6132182at2759"/>
<feature type="binding site" evidence="13">
    <location>
        <position position="337"/>
    </location>
    <ligand>
        <name>Cu cation</name>
        <dbReference type="ChEBI" id="CHEBI:23378"/>
        <label>B</label>
    </ligand>
</feature>
<dbReference type="GO" id="GO:0004097">
    <property type="term" value="F:catechol oxidase activity"/>
    <property type="evidence" value="ECO:0007669"/>
    <property type="project" value="UniProtKB-EC"/>
</dbReference>
<gene>
    <name evidence="17" type="ORF">CEURO_LOCUS13254</name>
</gene>
<dbReference type="PRINTS" id="PR00092">
    <property type="entry name" value="TYROSINASE"/>
</dbReference>
<dbReference type="Pfam" id="PF00264">
    <property type="entry name" value="Tyrosinase"/>
    <property type="match status" value="1"/>
</dbReference>
<dbReference type="Pfam" id="PF12143">
    <property type="entry name" value="PPO1_KFDV"/>
    <property type="match status" value="1"/>
</dbReference>
<keyword evidence="11 13" id="KW-0186">Copper</keyword>